<gene>
    <name evidence="1" type="ORF">CQ14_03065</name>
</gene>
<proteinExistence type="predicted"/>
<evidence type="ECO:0000313" key="2">
    <source>
        <dbReference type="Proteomes" id="UP000051660"/>
    </source>
</evidence>
<protein>
    <submittedName>
        <fullName evidence="1">Uncharacterized protein</fullName>
    </submittedName>
</protein>
<reference evidence="1 2" key="1">
    <citation type="submission" date="2014-03" db="EMBL/GenBank/DDBJ databases">
        <title>Bradyrhizobium valentinum sp. nov., isolated from effective nodules of Lupinus mariae-josephae, a lupine endemic of basic-lime soils in Eastern Spain.</title>
        <authorList>
            <person name="Duran D."/>
            <person name="Rey L."/>
            <person name="Navarro A."/>
            <person name="Busquets A."/>
            <person name="Imperial J."/>
            <person name="Ruiz-Argueso T."/>
        </authorList>
    </citation>
    <scope>NUCLEOTIDE SEQUENCE [LARGE SCALE GENOMIC DNA]</scope>
    <source>
        <strain evidence="1 2">CCBAU 23086</strain>
    </source>
</reference>
<comment type="caution">
    <text evidence="1">The sequence shown here is derived from an EMBL/GenBank/DDBJ whole genome shotgun (WGS) entry which is preliminary data.</text>
</comment>
<name>A0A0R3N2C3_9BRAD</name>
<accession>A0A0R3N2C3</accession>
<dbReference type="EMBL" id="LLYB01000046">
    <property type="protein sequence ID" value="KRR26482.1"/>
    <property type="molecule type" value="Genomic_DNA"/>
</dbReference>
<organism evidence="1 2">
    <name type="scientific">Bradyrhizobium lablabi</name>
    <dbReference type="NCBI Taxonomy" id="722472"/>
    <lineage>
        <taxon>Bacteria</taxon>
        <taxon>Pseudomonadati</taxon>
        <taxon>Pseudomonadota</taxon>
        <taxon>Alphaproteobacteria</taxon>
        <taxon>Hyphomicrobiales</taxon>
        <taxon>Nitrobacteraceae</taxon>
        <taxon>Bradyrhizobium</taxon>
    </lineage>
</organism>
<dbReference type="Proteomes" id="UP000051660">
    <property type="component" value="Unassembled WGS sequence"/>
</dbReference>
<sequence>MAGSQLLPHQGGAYPLHARAEDVREMRRLGARHADMDMAIGRLLDNLGRKGLSAAEISERLRAWAGDLDEMAHEERA</sequence>
<evidence type="ECO:0000313" key="1">
    <source>
        <dbReference type="EMBL" id="KRR26482.1"/>
    </source>
</evidence>
<dbReference type="AlphaFoldDB" id="A0A0R3N2C3"/>